<evidence type="ECO:0000313" key="1">
    <source>
        <dbReference type="EMBL" id="ABE38149.1"/>
    </source>
</evidence>
<dbReference type="HOGENOM" id="CLU_3204580_0_0_5"/>
<accession>Q13CP0</accession>
<evidence type="ECO:0000313" key="2">
    <source>
        <dbReference type="Proteomes" id="UP000001818"/>
    </source>
</evidence>
<dbReference type="KEGG" id="rpd:RPD_0911"/>
<proteinExistence type="predicted"/>
<dbReference type="EMBL" id="CP000283">
    <property type="protein sequence ID" value="ABE38149.1"/>
    <property type="molecule type" value="Genomic_DNA"/>
</dbReference>
<dbReference type="Proteomes" id="UP000001818">
    <property type="component" value="Chromosome"/>
</dbReference>
<name>Q13CP0_RHOPS</name>
<protein>
    <submittedName>
        <fullName evidence="1">Uncharacterized protein</fullName>
    </submittedName>
</protein>
<organism evidence="1 2">
    <name type="scientific">Rhodopseudomonas palustris (strain BisB5)</name>
    <dbReference type="NCBI Taxonomy" id="316057"/>
    <lineage>
        <taxon>Bacteria</taxon>
        <taxon>Pseudomonadati</taxon>
        <taxon>Pseudomonadota</taxon>
        <taxon>Alphaproteobacteria</taxon>
        <taxon>Hyphomicrobiales</taxon>
        <taxon>Nitrobacteraceae</taxon>
        <taxon>Rhodopseudomonas</taxon>
    </lineage>
</organism>
<reference evidence="1 2" key="1">
    <citation type="submission" date="2006-03" db="EMBL/GenBank/DDBJ databases">
        <title>Complete sequence of Rhodopseudomonas palustris BisB5.</title>
        <authorList>
            <consortium name="US DOE Joint Genome Institute"/>
            <person name="Copeland A."/>
            <person name="Lucas S."/>
            <person name="Lapidus A."/>
            <person name="Barry K."/>
            <person name="Detter J.C."/>
            <person name="Glavina del Rio T."/>
            <person name="Hammon N."/>
            <person name="Israni S."/>
            <person name="Dalin E."/>
            <person name="Tice H."/>
            <person name="Pitluck S."/>
            <person name="Chain P."/>
            <person name="Malfatti S."/>
            <person name="Shin M."/>
            <person name="Vergez L."/>
            <person name="Schmutz J."/>
            <person name="Larimer F."/>
            <person name="Land M."/>
            <person name="Hauser L."/>
            <person name="Pelletier D.A."/>
            <person name="Kyrpides N."/>
            <person name="Lykidis A."/>
            <person name="Oda Y."/>
            <person name="Harwood C.S."/>
            <person name="Richardson P."/>
        </authorList>
    </citation>
    <scope>NUCLEOTIDE SEQUENCE [LARGE SCALE GENOMIC DNA]</scope>
    <source>
        <strain evidence="1 2">BisB5</strain>
    </source>
</reference>
<sequence length="48" mass="5070">MMSFDILLLAAAALSTVLILFGVVLVGDYESQHPHAKAGVPQQPSHPV</sequence>
<gene>
    <name evidence="1" type="ordered locus">RPD_0911</name>
</gene>
<dbReference type="AlphaFoldDB" id="Q13CP0"/>